<dbReference type="GeneID" id="44078128"/>
<accession>A0A6C0UCV5</accession>
<protein>
    <submittedName>
        <fullName evidence="2">Uncharacterized protein</fullName>
    </submittedName>
</protein>
<dbReference type="RefSeq" id="WP_163485282.1">
    <property type="nucleotide sequence ID" value="NZ_CP048739.1"/>
</dbReference>
<dbReference type="Proteomes" id="UP000465846">
    <property type="component" value="Chromosome"/>
</dbReference>
<feature type="region of interest" description="Disordered" evidence="1">
    <location>
        <begin position="174"/>
        <end position="221"/>
    </location>
</feature>
<reference evidence="2 3" key="1">
    <citation type="submission" date="2020-02" db="EMBL/GenBank/DDBJ databases">
        <title>Whole genome sequence of Halogeometricum borinquense strain wsp4.</title>
        <authorList>
            <person name="Verma D.K."/>
            <person name="Gopal K."/>
            <person name="Prasad E.S."/>
        </authorList>
    </citation>
    <scope>NUCLEOTIDE SEQUENCE [LARGE SCALE GENOMIC DNA]</scope>
    <source>
        <strain evidence="3">wsp4</strain>
    </source>
</reference>
<sequence>MAEPKHYVVMEGLGNGKSDYTIQATGQVEKVEGRLGGVSVSKGQGDQVNGSTVNGTVWGQADGYRLYGGIKKVDIENPDHVQVHTGAIAGSPDDDWTDECEVTVRAEKVEFISGQGVGEGALELTIEHDIHGGQSERTRVKLPTGSTQTLGASIDNFKVPKGGSENKLLTTKVTEREPPSDWFTGRPDEGSNTMDITLECGPRGEVSQNVPIDSDRGNPGEIKVYYTIDDLSG</sequence>
<dbReference type="AlphaFoldDB" id="A0A6C0UCV5"/>
<gene>
    <name evidence="2" type="ORF">G3I44_01965</name>
</gene>
<evidence type="ECO:0000313" key="2">
    <source>
        <dbReference type="EMBL" id="QIB73156.1"/>
    </source>
</evidence>
<evidence type="ECO:0000313" key="3">
    <source>
        <dbReference type="Proteomes" id="UP000465846"/>
    </source>
</evidence>
<organism evidence="2 3">
    <name type="scientific">Halogeometricum borinquense</name>
    <dbReference type="NCBI Taxonomy" id="60847"/>
    <lineage>
        <taxon>Archaea</taxon>
        <taxon>Methanobacteriati</taxon>
        <taxon>Methanobacteriota</taxon>
        <taxon>Stenosarchaea group</taxon>
        <taxon>Halobacteria</taxon>
        <taxon>Halobacteriales</taxon>
        <taxon>Haloferacaceae</taxon>
        <taxon>Halogeometricum</taxon>
    </lineage>
</organism>
<dbReference type="EMBL" id="CP048739">
    <property type="protein sequence ID" value="QIB73156.1"/>
    <property type="molecule type" value="Genomic_DNA"/>
</dbReference>
<evidence type="ECO:0000256" key="1">
    <source>
        <dbReference type="SAM" id="MobiDB-lite"/>
    </source>
</evidence>
<name>A0A6C0UCV5_9EURY</name>
<proteinExistence type="predicted"/>